<evidence type="ECO:0000313" key="2">
    <source>
        <dbReference type="EMBL" id="ONG44638.1"/>
    </source>
</evidence>
<dbReference type="Proteomes" id="UP000188879">
    <property type="component" value="Unassembled WGS sequence"/>
</dbReference>
<organism evidence="2 3">
    <name type="scientific">Teichococcus deserti</name>
    <dbReference type="NCBI Taxonomy" id="1817963"/>
    <lineage>
        <taxon>Bacteria</taxon>
        <taxon>Pseudomonadati</taxon>
        <taxon>Pseudomonadota</taxon>
        <taxon>Alphaproteobacteria</taxon>
        <taxon>Acetobacterales</taxon>
        <taxon>Roseomonadaceae</taxon>
        <taxon>Roseomonas</taxon>
    </lineage>
</organism>
<dbReference type="Pfam" id="PF03480">
    <property type="entry name" value="DctP"/>
    <property type="match status" value="1"/>
</dbReference>
<dbReference type="OrthoDB" id="9783941at2"/>
<proteinExistence type="predicted"/>
<dbReference type="PANTHER" id="PTHR33376:SF4">
    <property type="entry name" value="SIALIC ACID-BINDING PERIPLASMIC PROTEIN SIAP"/>
    <property type="match status" value="1"/>
</dbReference>
<keyword evidence="3" id="KW-1185">Reference proteome</keyword>
<protein>
    <submittedName>
        <fullName evidence="2">TRAP transporter</fullName>
    </submittedName>
</protein>
<gene>
    <name evidence="2" type="ORF">BKE38_27800</name>
</gene>
<dbReference type="AlphaFoldDB" id="A0A1V2GW33"/>
<evidence type="ECO:0000313" key="3">
    <source>
        <dbReference type="Proteomes" id="UP000188879"/>
    </source>
</evidence>
<dbReference type="CDD" id="cd13602">
    <property type="entry name" value="PBP2_TRAP_BpDctp6_7"/>
    <property type="match status" value="1"/>
</dbReference>
<reference evidence="2 3" key="1">
    <citation type="submission" date="2016-10" db="EMBL/GenBank/DDBJ databases">
        <title>Draft Genome sequence of Roseomonas sp. strain M3.</title>
        <authorList>
            <person name="Subhash Y."/>
            <person name="Lee S."/>
        </authorList>
    </citation>
    <scope>NUCLEOTIDE SEQUENCE [LARGE SCALE GENOMIC DNA]</scope>
    <source>
        <strain evidence="2 3">M3</strain>
    </source>
</reference>
<sequence length="331" mass="36080">MSWSDASSLRRRALLGAGLALAAPGLARGQTRWQVASAYPEGNFHTRNLQAFLEQVTEESDGRLQFRLHSDAALLGMTEIRRGVQTGQVQLGEILLSAYGQEDPLFELDAIPQLVAGFGQAERLAALARPLVEARFRRTGSTLLYTVPWPPSGIFSNVPVETVEALHGLRLRTYNAQTQRFATLVGATPLLVQAAELRQAFGSGLVDSMVTSAATGVDVAAWDFLRIFTQIGFSWTKNAVFLQTRALEALPEALRGVVLRAAALAEKRGWEMARAEHRGREAVLAERGVQLRAATPALRQGLARVSEVMVEEWIAKAGPEGQRLIDAFRVG</sequence>
<dbReference type="PROSITE" id="PS51318">
    <property type="entry name" value="TAT"/>
    <property type="match status" value="1"/>
</dbReference>
<dbReference type="PANTHER" id="PTHR33376">
    <property type="match status" value="1"/>
</dbReference>
<name>A0A1V2GW33_9PROT</name>
<dbReference type="Gene3D" id="3.40.190.170">
    <property type="entry name" value="Bacterial extracellular solute-binding protein, family 7"/>
    <property type="match status" value="1"/>
</dbReference>
<keyword evidence="1" id="KW-0732">Signal</keyword>
<dbReference type="InterPro" id="IPR038404">
    <property type="entry name" value="TRAP_DctP_sf"/>
</dbReference>
<dbReference type="InterPro" id="IPR006311">
    <property type="entry name" value="TAT_signal"/>
</dbReference>
<evidence type="ECO:0000256" key="1">
    <source>
        <dbReference type="ARBA" id="ARBA00022729"/>
    </source>
</evidence>
<dbReference type="EMBL" id="MLCO01000410">
    <property type="protein sequence ID" value="ONG44638.1"/>
    <property type="molecule type" value="Genomic_DNA"/>
</dbReference>
<dbReference type="NCBIfam" id="NF037995">
    <property type="entry name" value="TRAP_S1"/>
    <property type="match status" value="1"/>
</dbReference>
<dbReference type="InterPro" id="IPR018389">
    <property type="entry name" value="DctP_fam"/>
</dbReference>
<accession>A0A1V2GW33</accession>
<dbReference type="GO" id="GO:0055085">
    <property type="term" value="P:transmembrane transport"/>
    <property type="evidence" value="ECO:0007669"/>
    <property type="project" value="InterPro"/>
</dbReference>
<comment type="caution">
    <text evidence="2">The sequence shown here is derived from an EMBL/GenBank/DDBJ whole genome shotgun (WGS) entry which is preliminary data.</text>
</comment>
<dbReference type="RefSeq" id="WP_076960464.1">
    <property type="nucleotide sequence ID" value="NZ_MLCO01000410.1"/>
</dbReference>